<evidence type="ECO:0000259" key="2">
    <source>
        <dbReference type="Pfam" id="PF03807"/>
    </source>
</evidence>
<proteinExistence type="predicted"/>
<dbReference type="EMBL" id="CP013234">
    <property type="protein sequence ID" value="AMP05263.1"/>
    <property type="molecule type" value="Genomic_DNA"/>
</dbReference>
<dbReference type="EMBL" id="CP013236">
    <property type="protein sequence ID" value="AMP14663.1"/>
    <property type="molecule type" value="Genomic_DNA"/>
</dbReference>
<dbReference type="PANTHER" id="PTHR14239">
    <property type="entry name" value="DUDULIN-RELATED"/>
    <property type="match status" value="1"/>
</dbReference>
<dbReference type="InterPro" id="IPR051267">
    <property type="entry name" value="STEAP_metalloreductase"/>
</dbReference>
<dbReference type="SUPFAM" id="SSF51735">
    <property type="entry name" value="NAD(P)-binding Rossmann-fold domains"/>
    <property type="match status" value="1"/>
</dbReference>
<dbReference type="Pfam" id="PF03807">
    <property type="entry name" value="F420_oxidored"/>
    <property type="match status" value="1"/>
</dbReference>
<dbReference type="InterPro" id="IPR028939">
    <property type="entry name" value="P5C_Rdtase_cat_N"/>
</dbReference>
<evidence type="ECO:0000313" key="5">
    <source>
        <dbReference type="Proteomes" id="UP000074561"/>
    </source>
</evidence>
<name>A0A127Q5F7_9BURK</name>
<evidence type="ECO:0000256" key="1">
    <source>
        <dbReference type="ARBA" id="ARBA00023002"/>
    </source>
</evidence>
<dbReference type="KEGG" id="cpra:CPter91_2917"/>
<reference evidence="5 6" key="1">
    <citation type="submission" date="2015-11" db="EMBL/GenBank/DDBJ databases">
        <title>Exploring the genomic traits of fungus-feeding bacterial genus Collimonas.</title>
        <authorList>
            <person name="Song C."/>
            <person name="Schmidt R."/>
            <person name="de Jager V."/>
            <person name="Krzyzanowska D."/>
            <person name="Jongedijk E."/>
            <person name="Cankar K."/>
            <person name="Beekwilder J."/>
            <person name="van Veen A."/>
            <person name="de Boer W."/>
            <person name="van Veen J.A."/>
            <person name="Garbeva P."/>
        </authorList>
    </citation>
    <scope>NUCLEOTIDE SEQUENCE [LARGE SCALE GENOMIC DNA]</scope>
    <source>
        <strain evidence="4 6">Ter291</strain>
        <strain evidence="3 5">Ter91</strain>
    </source>
</reference>
<evidence type="ECO:0000313" key="6">
    <source>
        <dbReference type="Proteomes" id="UP000074914"/>
    </source>
</evidence>
<feature type="domain" description="Pyrroline-5-carboxylate reductase catalytic N-terminal" evidence="2">
    <location>
        <begin position="2"/>
        <end position="34"/>
    </location>
</feature>
<evidence type="ECO:0000313" key="4">
    <source>
        <dbReference type="EMBL" id="AMP14663.1"/>
    </source>
</evidence>
<evidence type="ECO:0000313" key="3">
    <source>
        <dbReference type="EMBL" id="AMP05263.1"/>
    </source>
</evidence>
<accession>A0A127Q5F7</accession>
<dbReference type="STRING" id="279113.CPter91_2917"/>
<sequence length="139" mass="15056">MQDIVILCVRWEQAKQALAEISDWGGRILVDATNRPANEDAEGKTSSEIIASYAPGAGVIKALNTLVMNWMPDSSENDRKLVLFMSGDDKAAKQKLARVLDEAGFAPVDLGGLIESGRLQEFGAPLSGLHMNLVKRMNS</sequence>
<gene>
    <name evidence="4" type="ORF">CPter291_2406</name>
    <name evidence="3" type="ORF">CPter91_2917</name>
</gene>
<organism evidence="3 5">
    <name type="scientific">Collimonas pratensis</name>
    <dbReference type="NCBI Taxonomy" id="279113"/>
    <lineage>
        <taxon>Bacteria</taxon>
        <taxon>Pseudomonadati</taxon>
        <taxon>Pseudomonadota</taxon>
        <taxon>Betaproteobacteria</taxon>
        <taxon>Burkholderiales</taxon>
        <taxon>Oxalobacteraceae</taxon>
        <taxon>Collimonas</taxon>
    </lineage>
</organism>
<dbReference type="InterPro" id="IPR036291">
    <property type="entry name" value="NAD(P)-bd_dom_sf"/>
</dbReference>
<dbReference type="GO" id="GO:0016491">
    <property type="term" value="F:oxidoreductase activity"/>
    <property type="evidence" value="ECO:0007669"/>
    <property type="project" value="UniProtKB-KW"/>
</dbReference>
<keyword evidence="6" id="KW-1185">Reference proteome</keyword>
<keyword evidence="1" id="KW-0560">Oxidoreductase</keyword>
<dbReference type="Gene3D" id="3.40.50.720">
    <property type="entry name" value="NAD(P)-binding Rossmann-like Domain"/>
    <property type="match status" value="1"/>
</dbReference>
<protein>
    <submittedName>
        <fullName evidence="3">NADP oxidoreductase coenzyme F420-dependent family protein</fullName>
    </submittedName>
</protein>
<dbReference type="Proteomes" id="UP000074914">
    <property type="component" value="Chromosome"/>
</dbReference>
<dbReference type="PATRIC" id="fig|279113.10.peg.2400"/>
<dbReference type="Proteomes" id="UP000074561">
    <property type="component" value="Chromosome"/>
</dbReference>
<dbReference type="AlphaFoldDB" id="A0A127Q5F7"/>